<dbReference type="GO" id="GO:0005634">
    <property type="term" value="C:nucleus"/>
    <property type="evidence" value="ECO:0007669"/>
    <property type="project" value="TreeGrafter"/>
</dbReference>
<dbReference type="PANTHER" id="PTHR32226">
    <property type="entry name" value="TELO2-INTERACTING PROTEIN 2"/>
    <property type="match status" value="1"/>
</dbReference>
<dbReference type="InterPro" id="IPR016024">
    <property type="entry name" value="ARM-type_fold"/>
</dbReference>
<dbReference type="AlphaFoldDB" id="A0AAD9J732"/>
<name>A0AAD9J732_9ANNE</name>
<dbReference type="Proteomes" id="UP001208570">
    <property type="component" value="Unassembled WGS sequence"/>
</dbReference>
<protein>
    <recommendedName>
        <fullName evidence="5">TELO2-interacting protein 2</fullName>
    </recommendedName>
</protein>
<dbReference type="GO" id="GO:0110078">
    <property type="term" value="C:TTT Hsp90 cochaperone complex"/>
    <property type="evidence" value="ECO:0007669"/>
    <property type="project" value="InterPro"/>
</dbReference>
<feature type="compositionally biased region" description="Polar residues" evidence="2">
    <location>
        <begin position="1"/>
        <end position="19"/>
    </location>
</feature>
<organism evidence="3 4">
    <name type="scientific">Paralvinella palmiformis</name>
    <dbReference type="NCBI Taxonomy" id="53620"/>
    <lineage>
        <taxon>Eukaryota</taxon>
        <taxon>Metazoa</taxon>
        <taxon>Spiralia</taxon>
        <taxon>Lophotrochozoa</taxon>
        <taxon>Annelida</taxon>
        <taxon>Polychaeta</taxon>
        <taxon>Sedentaria</taxon>
        <taxon>Canalipalpata</taxon>
        <taxon>Terebellida</taxon>
        <taxon>Terebelliformia</taxon>
        <taxon>Alvinellidae</taxon>
        <taxon>Paralvinella</taxon>
    </lineage>
</organism>
<keyword evidence="4" id="KW-1185">Reference proteome</keyword>
<reference evidence="3" key="1">
    <citation type="journal article" date="2023" name="Mol. Biol. Evol.">
        <title>Third-Generation Sequencing Reveals the Adaptive Role of the Epigenome in Three Deep-Sea Polychaetes.</title>
        <authorList>
            <person name="Perez M."/>
            <person name="Aroh O."/>
            <person name="Sun Y."/>
            <person name="Lan Y."/>
            <person name="Juniper S.K."/>
            <person name="Young C.R."/>
            <person name="Angers B."/>
            <person name="Qian P.Y."/>
        </authorList>
    </citation>
    <scope>NUCLEOTIDE SEQUENCE</scope>
    <source>
        <strain evidence="3">P08H-3</strain>
    </source>
</reference>
<comment type="similarity">
    <text evidence="1">Belongs to the TTI2 family.</text>
</comment>
<dbReference type="Gene3D" id="1.25.10.10">
    <property type="entry name" value="Leucine-rich Repeat Variant"/>
    <property type="match status" value="1"/>
</dbReference>
<gene>
    <name evidence="3" type="ORF">LSH36_581g02027</name>
</gene>
<evidence type="ECO:0000256" key="2">
    <source>
        <dbReference type="SAM" id="MobiDB-lite"/>
    </source>
</evidence>
<evidence type="ECO:0000313" key="4">
    <source>
        <dbReference type="Proteomes" id="UP001208570"/>
    </source>
</evidence>
<feature type="region of interest" description="Disordered" evidence="2">
    <location>
        <begin position="1"/>
        <end position="21"/>
    </location>
</feature>
<evidence type="ECO:0000313" key="3">
    <source>
        <dbReference type="EMBL" id="KAK2146870.1"/>
    </source>
</evidence>
<dbReference type="SUPFAM" id="SSF48371">
    <property type="entry name" value="ARM repeat"/>
    <property type="match status" value="1"/>
</dbReference>
<dbReference type="InterPro" id="IPR011989">
    <property type="entry name" value="ARM-like"/>
</dbReference>
<evidence type="ECO:0008006" key="5">
    <source>
        <dbReference type="Google" id="ProtNLM"/>
    </source>
</evidence>
<evidence type="ECO:0000256" key="1">
    <source>
        <dbReference type="ARBA" id="ARBA00034736"/>
    </source>
</evidence>
<dbReference type="InterPro" id="IPR018870">
    <property type="entry name" value="Tti2"/>
</dbReference>
<proteinExistence type="inferred from homology"/>
<dbReference type="GO" id="GO:0005829">
    <property type="term" value="C:cytosol"/>
    <property type="evidence" value="ECO:0007669"/>
    <property type="project" value="TreeGrafter"/>
</dbReference>
<dbReference type="Pfam" id="PF10521">
    <property type="entry name" value="Tti2"/>
    <property type="match status" value="1"/>
</dbReference>
<accession>A0AAD9J732</accession>
<dbReference type="PANTHER" id="PTHR32226:SF2">
    <property type="entry name" value="TELO2-INTERACTING PROTEIN 2"/>
    <property type="match status" value="1"/>
</dbReference>
<dbReference type="EMBL" id="JAODUP010000581">
    <property type="protein sequence ID" value="KAK2146870.1"/>
    <property type="molecule type" value="Genomic_DNA"/>
</dbReference>
<sequence length="494" mass="56540">MAEDTSLSSDTPGTTNSDQSRQRLFGKLREICDDLSLNEPDRVKKDPLRQLLEVVCNSDFNHVVDKGSFATGETEQLLAKLAMSLYDYSRIREYSGKEDVGYVANDFDGSAEMAAIGMQCFSLIVSKLQPDESERANRIQKCVAFYALLLSLEHTEQTLWTSPTSLNASDKLLRDLFDLYGTSAEKLLSGLDDRQGWFGDILCFIRPRFMRNNWKQSPSLKHVFQWCLVHVKFPQLSDYLDRVLPACLLLLDDHEVDNQVMGVRCIDHIVDNVSKTELSWFGRADVIYDSLQKLTYSQDPQLIRVLHPCLLKILAAMDMKWKKSDALPVVSGYDEIFQRLLYNMEMESKLDARHAQSQHLTLYIETLGINTVKHFSQLFRVMFSFLEVYDGPHERTRINVLNALKATVVTCWPRIPNHCEQILKSLIKLLYETVSDRTVTPHKIRENLITEIVECLLLLKRLCPQRTVCALKVIKQVGLGSICTAYINNVLDTE</sequence>
<comment type="caution">
    <text evidence="3">The sequence shown here is derived from an EMBL/GenBank/DDBJ whole genome shotgun (WGS) entry which is preliminary data.</text>
</comment>